<dbReference type="EMBL" id="JAWDIE010000015">
    <property type="protein sequence ID" value="MEJ7138800.1"/>
    <property type="molecule type" value="Genomic_DNA"/>
</dbReference>
<comment type="caution">
    <text evidence="1">The sequence shown here is derived from an EMBL/GenBank/DDBJ whole genome shotgun (WGS) entry which is preliminary data.</text>
</comment>
<keyword evidence="2" id="KW-1185">Reference proteome</keyword>
<organism evidence="1 2">
    <name type="scientific">Amphibiibacter pelophylacis</name>
    <dbReference type="NCBI Taxonomy" id="1799477"/>
    <lineage>
        <taxon>Bacteria</taxon>
        <taxon>Pseudomonadati</taxon>
        <taxon>Pseudomonadota</taxon>
        <taxon>Betaproteobacteria</taxon>
        <taxon>Burkholderiales</taxon>
        <taxon>Sphaerotilaceae</taxon>
        <taxon>Amphibiibacter</taxon>
    </lineage>
</organism>
<dbReference type="Proteomes" id="UP001364695">
    <property type="component" value="Unassembled WGS sequence"/>
</dbReference>
<protein>
    <submittedName>
        <fullName evidence="1">NadS family protein</fullName>
    </submittedName>
</protein>
<reference evidence="1" key="1">
    <citation type="submission" date="2023-10" db="EMBL/GenBank/DDBJ databases">
        <title>Amphibacter perezi, gen. nov., sp. nov. a novel taxa of the family Comamonadaceae, class Betaproteobacteria isolated from the skin microbiota of Pelophylax perezi from different populations.</title>
        <authorList>
            <person name="Costa S."/>
            <person name="Proenca D.N."/>
            <person name="Lopes I."/>
            <person name="Morais P.V."/>
        </authorList>
    </citation>
    <scope>NUCLEOTIDE SEQUENCE</scope>
    <source>
        <strain evidence="1">SL12-8</strain>
    </source>
</reference>
<proteinExistence type="predicted"/>
<sequence length="96" mass="10745">MEQALFNDLMQSLKEAREIARGEAPASRRFTVAAPDVKAVRDQMGLSQSEFARLMQVSVKTLQNWEQRRRQPTGPAAALLRIVSMAPEVALRTLHA</sequence>
<accession>A0ACC6P3N0</accession>
<name>A0ACC6P3N0_9BURK</name>
<evidence type="ECO:0000313" key="2">
    <source>
        <dbReference type="Proteomes" id="UP001364695"/>
    </source>
</evidence>
<gene>
    <name evidence="1" type="primary">nadS</name>
    <name evidence="1" type="ORF">RV045_10240</name>
</gene>
<evidence type="ECO:0000313" key="1">
    <source>
        <dbReference type="EMBL" id="MEJ7138800.1"/>
    </source>
</evidence>